<comment type="caution">
    <text evidence="8">The sequence shown here is derived from an EMBL/GenBank/DDBJ whole genome shotgun (WGS) entry which is preliminary data.</text>
</comment>
<evidence type="ECO:0000256" key="2">
    <source>
        <dbReference type="ARBA" id="ARBA00022448"/>
    </source>
</evidence>
<sequence length="369" mass="37296">LRIIVGWLAWDLTGSASFVGLIAFAYFLPTLFLGPFFGVLTDRSDVRRAAILVQSLFLAAALGLWLVQHLGILGAPHLLAYSLASGVIMSAHGPVRMSIAPRLVTSRDIPSAVNFTSLTYNVSRMTGPAIGGWAIVQIGAGPATLATALCYSPFLLALSILRVRLVTANPSKPGFLGDLVEGARIAFGDSGIRAALALSAVASTFMLGSLEILPVIADGVFAKGAAGLGLLTASAGLGAIIAGLGLVLMPLAFGRSRLAVAAAVSMFGVACMAGLGQTASWPVAIGLVAVTSASASASAIVCQSEIQTRIGDETRGRVMSIWASVAIGSSAIGSAGLGIGVEFLGLGVTLASGAAVAGLLLTAGLVRRR</sequence>
<comment type="subcellular location">
    <subcellularLocation>
        <location evidence="1">Cell membrane</location>
        <topology evidence="1">Multi-pass membrane protein</topology>
    </subcellularLocation>
</comment>
<proteinExistence type="predicted"/>
<evidence type="ECO:0000256" key="7">
    <source>
        <dbReference type="SAM" id="Phobius"/>
    </source>
</evidence>
<dbReference type="Gene3D" id="1.20.1250.20">
    <property type="entry name" value="MFS general substrate transporter like domains"/>
    <property type="match status" value="1"/>
</dbReference>
<keyword evidence="3" id="KW-1003">Cell membrane</keyword>
<feature type="transmembrane region" description="Helical" evidence="7">
    <location>
        <begin position="321"/>
        <end position="340"/>
    </location>
</feature>
<dbReference type="SUPFAM" id="SSF103473">
    <property type="entry name" value="MFS general substrate transporter"/>
    <property type="match status" value="1"/>
</dbReference>
<reference evidence="8" key="1">
    <citation type="submission" date="2019-09" db="EMBL/GenBank/DDBJ databases">
        <title>Characterisation of the sponge microbiome using genome-centric metagenomics.</title>
        <authorList>
            <person name="Engelberts J.P."/>
            <person name="Robbins S.J."/>
            <person name="De Goeij J.M."/>
            <person name="Aranda M."/>
            <person name="Bell S.C."/>
            <person name="Webster N.S."/>
        </authorList>
    </citation>
    <scope>NUCLEOTIDE SEQUENCE</scope>
    <source>
        <strain evidence="8">SB0664_bin_43</strain>
    </source>
</reference>
<feature type="transmembrane region" description="Helical" evidence="7">
    <location>
        <begin position="49"/>
        <end position="67"/>
    </location>
</feature>
<evidence type="ECO:0000256" key="5">
    <source>
        <dbReference type="ARBA" id="ARBA00022989"/>
    </source>
</evidence>
<feature type="transmembrane region" description="Helical" evidence="7">
    <location>
        <begin position="281"/>
        <end position="301"/>
    </location>
</feature>
<feature type="transmembrane region" description="Helical" evidence="7">
    <location>
        <begin position="16"/>
        <end position="37"/>
    </location>
</feature>
<protein>
    <submittedName>
        <fullName evidence="8">MFS transporter</fullName>
    </submittedName>
</protein>
<keyword evidence="5 7" id="KW-1133">Transmembrane helix</keyword>
<gene>
    <name evidence="8" type="ORF">F4Y60_13385</name>
</gene>
<feature type="transmembrane region" description="Helical" evidence="7">
    <location>
        <begin position="194"/>
        <end position="216"/>
    </location>
</feature>
<dbReference type="InterPro" id="IPR010290">
    <property type="entry name" value="TM_effector"/>
</dbReference>
<dbReference type="PANTHER" id="PTHR23513:SF11">
    <property type="entry name" value="STAPHYLOFERRIN A TRANSPORTER"/>
    <property type="match status" value="1"/>
</dbReference>
<dbReference type="Pfam" id="PF05977">
    <property type="entry name" value="MFS_3"/>
    <property type="match status" value="1"/>
</dbReference>
<name>A0A6B0Y2V4_9RHOB</name>
<feature type="transmembrane region" description="Helical" evidence="7">
    <location>
        <begin position="346"/>
        <end position="366"/>
    </location>
</feature>
<feature type="transmembrane region" description="Helical" evidence="7">
    <location>
        <begin position="228"/>
        <end position="251"/>
    </location>
</feature>
<evidence type="ECO:0000256" key="1">
    <source>
        <dbReference type="ARBA" id="ARBA00004651"/>
    </source>
</evidence>
<feature type="non-terminal residue" evidence="8">
    <location>
        <position position="1"/>
    </location>
</feature>
<dbReference type="GO" id="GO:0005886">
    <property type="term" value="C:plasma membrane"/>
    <property type="evidence" value="ECO:0007669"/>
    <property type="project" value="UniProtKB-SubCell"/>
</dbReference>
<accession>A0A6B0Y2V4</accession>
<keyword evidence="6 7" id="KW-0472">Membrane</keyword>
<organism evidence="8">
    <name type="scientific">Boseongicola sp. SB0664_bin_43</name>
    <dbReference type="NCBI Taxonomy" id="2604844"/>
    <lineage>
        <taxon>Bacteria</taxon>
        <taxon>Pseudomonadati</taxon>
        <taxon>Pseudomonadota</taxon>
        <taxon>Alphaproteobacteria</taxon>
        <taxon>Rhodobacterales</taxon>
        <taxon>Paracoccaceae</taxon>
        <taxon>Boseongicola</taxon>
    </lineage>
</organism>
<feature type="transmembrane region" description="Helical" evidence="7">
    <location>
        <begin position="258"/>
        <end position="275"/>
    </location>
</feature>
<evidence type="ECO:0000256" key="6">
    <source>
        <dbReference type="ARBA" id="ARBA00023136"/>
    </source>
</evidence>
<dbReference type="InterPro" id="IPR036259">
    <property type="entry name" value="MFS_trans_sf"/>
</dbReference>
<dbReference type="PANTHER" id="PTHR23513">
    <property type="entry name" value="INTEGRAL MEMBRANE EFFLUX PROTEIN-RELATED"/>
    <property type="match status" value="1"/>
</dbReference>
<keyword evidence="2" id="KW-0813">Transport</keyword>
<dbReference type="CDD" id="cd06173">
    <property type="entry name" value="MFS_MefA_like"/>
    <property type="match status" value="1"/>
</dbReference>
<dbReference type="EMBL" id="VXRY01000549">
    <property type="protein sequence ID" value="MXY35048.1"/>
    <property type="molecule type" value="Genomic_DNA"/>
</dbReference>
<evidence type="ECO:0000313" key="8">
    <source>
        <dbReference type="EMBL" id="MXY35048.1"/>
    </source>
</evidence>
<evidence type="ECO:0000256" key="4">
    <source>
        <dbReference type="ARBA" id="ARBA00022692"/>
    </source>
</evidence>
<evidence type="ECO:0000256" key="3">
    <source>
        <dbReference type="ARBA" id="ARBA00022475"/>
    </source>
</evidence>
<dbReference type="AlphaFoldDB" id="A0A6B0Y2V4"/>
<keyword evidence="4 7" id="KW-0812">Transmembrane</keyword>